<evidence type="ECO:0000256" key="2">
    <source>
        <dbReference type="SAM" id="SignalP"/>
    </source>
</evidence>
<feature type="transmembrane region" description="Helical" evidence="1">
    <location>
        <begin position="171"/>
        <end position="191"/>
    </location>
</feature>
<feature type="signal peptide" evidence="2">
    <location>
        <begin position="1"/>
        <end position="21"/>
    </location>
</feature>
<comment type="caution">
    <text evidence="3">The sequence shown here is derived from an EMBL/GenBank/DDBJ whole genome shotgun (WGS) entry which is preliminary data.</text>
</comment>
<gene>
    <name evidence="3" type="ORF">US28_C0002G0042</name>
</gene>
<accession>A0A0G0FR96</accession>
<proteinExistence type="predicted"/>
<evidence type="ECO:0000256" key="1">
    <source>
        <dbReference type="SAM" id="Phobius"/>
    </source>
</evidence>
<keyword evidence="2" id="KW-0732">Signal</keyword>
<protein>
    <recommendedName>
        <fullName evidence="5">Ig-like domain-containing protein</fullName>
    </recommendedName>
</protein>
<name>A0A0G0FR96_9BACT</name>
<dbReference type="EMBL" id="LBSJ01000002">
    <property type="protein sequence ID" value="KKQ16375.1"/>
    <property type="molecule type" value="Genomic_DNA"/>
</dbReference>
<dbReference type="Proteomes" id="UP000034448">
    <property type="component" value="Unassembled WGS sequence"/>
</dbReference>
<evidence type="ECO:0008006" key="5">
    <source>
        <dbReference type="Google" id="ProtNLM"/>
    </source>
</evidence>
<reference evidence="3 4" key="1">
    <citation type="journal article" date="2015" name="Nature">
        <title>rRNA introns, odd ribosomes, and small enigmatic genomes across a large radiation of phyla.</title>
        <authorList>
            <person name="Brown C.T."/>
            <person name="Hug L.A."/>
            <person name="Thomas B.C."/>
            <person name="Sharon I."/>
            <person name="Castelle C.J."/>
            <person name="Singh A."/>
            <person name="Wilkins M.J."/>
            <person name="Williams K.H."/>
            <person name="Banfield J.F."/>
        </authorList>
    </citation>
    <scope>NUCLEOTIDE SEQUENCE [LARGE SCALE GENOMIC DNA]</scope>
</reference>
<feature type="chain" id="PRO_5002532017" description="Ig-like domain-containing protein" evidence="2">
    <location>
        <begin position="22"/>
        <end position="203"/>
    </location>
</feature>
<keyword evidence="1" id="KW-1133">Transmembrane helix</keyword>
<keyword evidence="1" id="KW-0812">Transmembrane</keyword>
<organism evidence="3 4">
    <name type="scientific">Candidatus Daviesbacteria bacterium GW2011_GWA1_36_8</name>
    <dbReference type="NCBI Taxonomy" id="1618417"/>
    <lineage>
        <taxon>Bacteria</taxon>
        <taxon>Candidatus Daviesiibacteriota</taxon>
    </lineage>
</organism>
<keyword evidence="1" id="KW-0472">Membrane</keyword>
<evidence type="ECO:0000313" key="4">
    <source>
        <dbReference type="Proteomes" id="UP000034448"/>
    </source>
</evidence>
<sequence length="203" mass="21530">MPKKYTFVLILSLSFYFYNLAATSILAADIPSFPSCVNPQGTVKANYTDGTHGIAGSNSTFQGSDAVYTLSENTLMQCFCAADGSGIQTNWWNVSSLSQNEIDLLVNSGWTYIPNGALWGLDNAPYLTQNSNFSCKSSSTTNSSSGGSTDQVAGISFDAGQVLGLASTGNLQSILSLFTLGVLSFVLGSKLSKPKKRNAKKSR</sequence>
<evidence type="ECO:0000313" key="3">
    <source>
        <dbReference type="EMBL" id="KKQ16375.1"/>
    </source>
</evidence>
<dbReference type="AlphaFoldDB" id="A0A0G0FR96"/>